<keyword evidence="2" id="KW-1185">Reference proteome</keyword>
<name>A0A397V0H7_9GLOM</name>
<accession>A0A397V0H7</accession>
<evidence type="ECO:0000313" key="2">
    <source>
        <dbReference type="Proteomes" id="UP000266673"/>
    </source>
</evidence>
<reference evidence="1 2" key="1">
    <citation type="submission" date="2018-06" db="EMBL/GenBank/DDBJ databases">
        <title>Comparative genomics reveals the genomic features of Rhizophagus irregularis, R. cerebriforme, R. diaphanum and Gigaspora rosea, and their symbiotic lifestyle signature.</title>
        <authorList>
            <person name="Morin E."/>
            <person name="San Clemente H."/>
            <person name="Chen E.C.H."/>
            <person name="De La Providencia I."/>
            <person name="Hainaut M."/>
            <person name="Kuo A."/>
            <person name="Kohler A."/>
            <person name="Murat C."/>
            <person name="Tang N."/>
            <person name="Roy S."/>
            <person name="Loubradou J."/>
            <person name="Henrissat B."/>
            <person name="Grigoriev I.V."/>
            <person name="Corradi N."/>
            <person name="Roux C."/>
            <person name="Martin F.M."/>
        </authorList>
    </citation>
    <scope>NUCLEOTIDE SEQUENCE [LARGE SCALE GENOMIC DNA]</scope>
    <source>
        <strain evidence="1 2">DAOM 194757</strain>
    </source>
</reference>
<dbReference type="Proteomes" id="UP000266673">
    <property type="component" value="Unassembled WGS sequence"/>
</dbReference>
<sequence>MNKTPDEEFLPSLESALKTIFPNASDNLISNYKKHLDDVDELDPVLIITPNMAWINQHGWNNYDAIMDLFATHGLTNQRRDKNTRCIFHFGELDDLYQVRRGIRNGNYIPSAFCIPPSLHALVQNPTAQLVPIGTAWILTKIGSSSSDFGEDEIFFNIH</sequence>
<evidence type="ECO:0000313" key="1">
    <source>
        <dbReference type="EMBL" id="RIB15391.1"/>
    </source>
</evidence>
<dbReference type="EMBL" id="QKWP01000747">
    <property type="protein sequence ID" value="RIB15391.1"/>
    <property type="molecule type" value="Genomic_DNA"/>
</dbReference>
<proteinExistence type="predicted"/>
<organism evidence="1 2">
    <name type="scientific">Gigaspora rosea</name>
    <dbReference type="NCBI Taxonomy" id="44941"/>
    <lineage>
        <taxon>Eukaryota</taxon>
        <taxon>Fungi</taxon>
        <taxon>Fungi incertae sedis</taxon>
        <taxon>Mucoromycota</taxon>
        <taxon>Glomeromycotina</taxon>
        <taxon>Glomeromycetes</taxon>
        <taxon>Diversisporales</taxon>
        <taxon>Gigasporaceae</taxon>
        <taxon>Gigaspora</taxon>
    </lineage>
</organism>
<dbReference type="OrthoDB" id="2328541at2759"/>
<gene>
    <name evidence="1" type="ORF">C2G38_2039419</name>
</gene>
<comment type="caution">
    <text evidence="1">The sequence shown here is derived from an EMBL/GenBank/DDBJ whole genome shotgun (WGS) entry which is preliminary data.</text>
</comment>
<dbReference type="AlphaFoldDB" id="A0A397V0H7"/>
<protein>
    <submittedName>
        <fullName evidence="1">Uncharacterized protein</fullName>
    </submittedName>
</protein>